<gene>
    <name evidence="2" type="ORF">AVDCRST_MAG38-1044</name>
</gene>
<sequence>MRSRSPAAVLLSAAMLAGGCGSDPPPEPATPGPPSAAAEAEPERRTRGSAAAVPSGRLPNAPTAVDQAAIGALVETRAQALGSGRPSAYASASAPARREDDATDARRARRLGVRSVRIEGLGIRVRDGRAVASVRMSYRLARLAGRWNHIQVLRLRRAGRGGWRVTNVRSRAPRPPWELASYRRHGSRHFTVLAPEGLDPDGAGLGASLEAAYARIGERLPGRQRRRYPVVIAADFGDMAAMTSGIRDVGRLSAITDLSVRTAGPAERVTALLGVRILIPWPSFVALGPEARERVLTHELAHAVLAPATSGRAPAWLQEGIALYLSGDRRIDAARGAVAGGAGDLTASTSRLARLARPDAMAPLAGQELSAAYALSSGTAYYVAERFGPQRLFDLLAAFGDESLPGRAGPALNDRITRRILGVGARRLERDVGSWVRDGAPAMGG</sequence>
<dbReference type="EMBL" id="CADCVJ010000068">
    <property type="protein sequence ID" value="CAA9468406.1"/>
    <property type="molecule type" value="Genomic_DNA"/>
</dbReference>
<organism evidence="2">
    <name type="scientific">uncultured Solirubrobacteraceae bacterium</name>
    <dbReference type="NCBI Taxonomy" id="1162706"/>
    <lineage>
        <taxon>Bacteria</taxon>
        <taxon>Bacillati</taxon>
        <taxon>Actinomycetota</taxon>
        <taxon>Thermoleophilia</taxon>
        <taxon>Solirubrobacterales</taxon>
        <taxon>Solirubrobacteraceae</taxon>
        <taxon>environmental samples</taxon>
    </lineage>
</organism>
<evidence type="ECO:0000256" key="1">
    <source>
        <dbReference type="SAM" id="MobiDB-lite"/>
    </source>
</evidence>
<proteinExistence type="predicted"/>
<feature type="region of interest" description="Disordered" evidence="1">
    <location>
        <begin position="16"/>
        <end position="60"/>
    </location>
</feature>
<dbReference type="PROSITE" id="PS51257">
    <property type="entry name" value="PROKAR_LIPOPROTEIN"/>
    <property type="match status" value="1"/>
</dbReference>
<feature type="compositionally biased region" description="Pro residues" evidence="1">
    <location>
        <begin position="23"/>
        <end position="34"/>
    </location>
</feature>
<feature type="region of interest" description="Disordered" evidence="1">
    <location>
        <begin position="81"/>
        <end position="106"/>
    </location>
</feature>
<accession>A0A6J4RGQ7</accession>
<protein>
    <recommendedName>
        <fullName evidence="3">Peptidase MA-like domain-containing protein</fullName>
    </recommendedName>
</protein>
<evidence type="ECO:0000313" key="2">
    <source>
        <dbReference type="EMBL" id="CAA9468406.1"/>
    </source>
</evidence>
<name>A0A6J4RGQ7_9ACTN</name>
<feature type="compositionally biased region" description="Basic and acidic residues" evidence="1">
    <location>
        <begin position="96"/>
        <end position="106"/>
    </location>
</feature>
<feature type="compositionally biased region" description="Low complexity" evidence="1">
    <location>
        <begin position="82"/>
        <end position="95"/>
    </location>
</feature>
<dbReference type="AlphaFoldDB" id="A0A6J4RGQ7"/>
<reference evidence="2" key="1">
    <citation type="submission" date="2020-02" db="EMBL/GenBank/DDBJ databases">
        <authorList>
            <person name="Meier V. D."/>
        </authorList>
    </citation>
    <scope>NUCLEOTIDE SEQUENCE</scope>
    <source>
        <strain evidence="2">AVDCRST_MAG38</strain>
    </source>
</reference>
<evidence type="ECO:0008006" key="3">
    <source>
        <dbReference type="Google" id="ProtNLM"/>
    </source>
</evidence>